<name>A0A9N9JQ08_9GLOM</name>
<dbReference type="EMBL" id="CAJVPZ010061058">
    <property type="protein sequence ID" value="CAG8790798.1"/>
    <property type="molecule type" value="Genomic_DNA"/>
</dbReference>
<feature type="non-terminal residue" evidence="1">
    <location>
        <position position="46"/>
    </location>
</feature>
<evidence type="ECO:0000313" key="1">
    <source>
        <dbReference type="EMBL" id="CAG8790798.1"/>
    </source>
</evidence>
<protein>
    <submittedName>
        <fullName evidence="1">2568_t:CDS:1</fullName>
    </submittedName>
</protein>
<gene>
    <name evidence="1" type="ORF">RFULGI_LOCUS16727</name>
</gene>
<feature type="non-terminal residue" evidence="1">
    <location>
        <position position="1"/>
    </location>
</feature>
<dbReference type="Proteomes" id="UP000789396">
    <property type="component" value="Unassembled WGS sequence"/>
</dbReference>
<accession>A0A9N9JQ08</accession>
<evidence type="ECO:0000313" key="2">
    <source>
        <dbReference type="Proteomes" id="UP000789396"/>
    </source>
</evidence>
<dbReference type="InterPro" id="IPR032675">
    <property type="entry name" value="LRR_dom_sf"/>
</dbReference>
<dbReference type="SUPFAM" id="SSF52047">
    <property type="entry name" value="RNI-like"/>
    <property type="match status" value="1"/>
</dbReference>
<comment type="caution">
    <text evidence="1">The sequence shown here is derived from an EMBL/GenBank/DDBJ whole genome shotgun (WGS) entry which is preliminary data.</text>
</comment>
<sequence length="46" mass="4984">AFANVLYKNTALSSLDLSNNQLDSKAGKTLAKALDKNKTLKYLGLK</sequence>
<dbReference type="AlphaFoldDB" id="A0A9N9JQ08"/>
<reference evidence="1" key="1">
    <citation type="submission" date="2021-06" db="EMBL/GenBank/DDBJ databases">
        <authorList>
            <person name="Kallberg Y."/>
            <person name="Tangrot J."/>
            <person name="Rosling A."/>
        </authorList>
    </citation>
    <scope>NUCLEOTIDE SEQUENCE</scope>
    <source>
        <strain evidence="1">IN212</strain>
    </source>
</reference>
<keyword evidence="2" id="KW-1185">Reference proteome</keyword>
<dbReference type="Gene3D" id="3.80.10.10">
    <property type="entry name" value="Ribonuclease Inhibitor"/>
    <property type="match status" value="1"/>
</dbReference>
<proteinExistence type="predicted"/>
<organism evidence="1 2">
    <name type="scientific">Racocetra fulgida</name>
    <dbReference type="NCBI Taxonomy" id="60492"/>
    <lineage>
        <taxon>Eukaryota</taxon>
        <taxon>Fungi</taxon>
        <taxon>Fungi incertae sedis</taxon>
        <taxon>Mucoromycota</taxon>
        <taxon>Glomeromycotina</taxon>
        <taxon>Glomeromycetes</taxon>
        <taxon>Diversisporales</taxon>
        <taxon>Gigasporaceae</taxon>
        <taxon>Racocetra</taxon>
    </lineage>
</organism>